<feature type="signal peptide" evidence="2">
    <location>
        <begin position="1"/>
        <end position="18"/>
    </location>
</feature>
<feature type="region of interest" description="Disordered" evidence="1">
    <location>
        <begin position="30"/>
        <end position="80"/>
    </location>
</feature>
<accession>A0AAE0Z296</accession>
<sequence length="118" mass="12967">MPWPKRPANSAGWKTCWAALSATLSVKSGRLRGGEEGGVGGRPHDIDTEYNNRSSDKISRDKSWEQDGRWSGNQSGARGVRDQQLVASRLLQVQHLNTGKLSFRCIPPETGTLHLIGE</sequence>
<keyword evidence="2" id="KW-0732">Signal</keyword>
<dbReference type="Proteomes" id="UP001283361">
    <property type="component" value="Unassembled WGS sequence"/>
</dbReference>
<feature type="chain" id="PRO_5042113928" evidence="2">
    <location>
        <begin position="19"/>
        <end position="118"/>
    </location>
</feature>
<feature type="compositionally biased region" description="Basic and acidic residues" evidence="1">
    <location>
        <begin position="54"/>
        <end position="68"/>
    </location>
</feature>
<evidence type="ECO:0000256" key="2">
    <source>
        <dbReference type="SAM" id="SignalP"/>
    </source>
</evidence>
<evidence type="ECO:0000313" key="3">
    <source>
        <dbReference type="EMBL" id="KAK3760941.1"/>
    </source>
</evidence>
<reference evidence="3" key="1">
    <citation type="journal article" date="2023" name="G3 (Bethesda)">
        <title>A reference genome for the long-term kleptoplast-retaining sea slug Elysia crispata morphotype clarki.</title>
        <authorList>
            <person name="Eastman K.E."/>
            <person name="Pendleton A.L."/>
            <person name="Shaikh M.A."/>
            <person name="Suttiyut T."/>
            <person name="Ogas R."/>
            <person name="Tomko P."/>
            <person name="Gavelis G."/>
            <person name="Widhalm J.R."/>
            <person name="Wisecaver J.H."/>
        </authorList>
    </citation>
    <scope>NUCLEOTIDE SEQUENCE</scope>
    <source>
        <strain evidence="3">ECLA1</strain>
    </source>
</reference>
<dbReference type="AlphaFoldDB" id="A0AAE0Z296"/>
<comment type="caution">
    <text evidence="3">The sequence shown here is derived from an EMBL/GenBank/DDBJ whole genome shotgun (WGS) entry which is preliminary data.</text>
</comment>
<dbReference type="EMBL" id="JAWDGP010004927">
    <property type="protein sequence ID" value="KAK3760941.1"/>
    <property type="molecule type" value="Genomic_DNA"/>
</dbReference>
<gene>
    <name evidence="3" type="ORF">RRG08_022349</name>
</gene>
<protein>
    <submittedName>
        <fullName evidence="3">Uncharacterized protein</fullName>
    </submittedName>
</protein>
<evidence type="ECO:0000256" key="1">
    <source>
        <dbReference type="SAM" id="MobiDB-lite"/>
    </source>
</evidence>
<name>A0AAE0Z296_9GAST</name>
<evidence type="ECO:0000313" key="4">
    <source>
        <dbReference type="Proteomes" id="UP001283361"/>
    </source>
</evidence>
<organism evidence="3 4">
    <name type="scientific">Elysia crispata</name>
    <name type="common">lettuce slug</name>
    <dbReference type="NCBI Taxonomy" id="231223"/>
    <lineage>
        <taxon>Eukaryota</taxon>
        <taxon>Metazoa</taxon>
        <taxon>Spiralia</taxon>
        <taxon>Lophotrochozoa</taxon>
        <taxon>Mollusca</taxon>
        <taxon>Gastropoda</taxon>
        <taxon>Heterobranchia</taxon>
        <taxon>Euthyneura</taxon>
        <taxon>Panpulmonata</taxon>
        <taxon>Sacoglossa</taxon>
        <taxon>Placobranchoidea</taxon>
        <taxon>Plakobranchidae</taxon>
        <taxon>Elysia</taxon>
    </lineage>
</organism>
<proteinExistence type="predicted"/>
<keyword evidence="4" id="KW-1185">Reference proteome</keyword>